<accession>A0ABW1Z5F4</accession>
<name>A0ABW1Z5F4_9BACT</name>
<evidence type="ECO:0000256" key="3">
    <source>
        <dbReference type="ARBA" id="ARBA00022989"/>
    </source>
</evidence>
<dbReference type="Pfam" id="PF13664">
    <property type="entry name" value="DUF4149"/>
    <property type="match status" value="1"/>
</dbReference>
<keyword evidence="2 5" id="KW-0812">Transmembrane</keyword>
<organism evidence="7 8">
    <name type="scientific">Granulicella cerasi</name>
    <dbReference type="NCBI Taxonomy" id="741063"/>
    <lineage>
        <taxon>Bacteria</taxon>
        <taxon>Pseudomonadati</taxon>
        <taxon>Acidobacteriota</taxon>
        <taxon>Terriglobia</taxon>
        <taxon>Terriglobales</taxon>
        <taxon>Acidobacteriaceae</taxon>
        <taxon>Granulicella</taxon>
    </lineage>
</organism>
<protein>
    <submittedName>
        <fullName evidence="7">DUF4149 domain-containing protein</fullName>
    </submittedName>
</protein>
<evidence type="ECO:0000259" key="6">
    <source>
        <dbReference type="Pfam" id="PF13664"/>
    </source>
</evidence>
<keyword evidence="4 5" id="KW-0472">Membrane</keyword>
<dbReference type="RefSeq" id="WP_263372299.1">
    <property type="nucleotide sequence ID" value="NZ_JAGSYD010000004.1"/>
</dbReference>
<evidence type="ECO:0000313" key="8">
    <source>
        <dbReference type="Proteomes" id="UP001596391"/>
    </source>
</evidence>
<feature type="transmembrane region" description="Helical" evidence="5">
    <location>
        <begin position="52"/>
        <end position="71"/>
    </location>
</feature>
<feature type="transmembrane region" description="Helical" evidence="5">
    <location>
        <begin position="83"/>
        <end position="103"/>
    </location>
</feature>
<evidence type="ECO:0000313" key="7">
    <source>
        <dbReference type="EMBL" id="MFC6644364.1"/>
    </source>
</evidence>
<keyword evidence="8" id="KW-1185">Reference proteome</keyword>
<feature type="domain" description="TMEM205-like" evidence="6">
    <location>
        <begin position="12"/>
        <end position="106"/>
    </location>
</feature>
<proteinExistence type="predicted"/>
<reference evidence="8" key="1">
    <citation type="journal article" date="2019" name="Int. J. Syst. Evol. Microbiol.">
        <title>The Global Catalogue of Microorganisms (GCM) 10K type strain sequencing project: providing services to taxonomists for standard genome sequencing and annotation.</title>
        <authorList>
            <consortium name="The Broad Institute Genomics Platform"/>
            <consortium name="The Broad Institute Genome Sequencing Center for Infectious Disease"/>
            <person name="Wu L."/>
            <person name="Ma J."/>
        </authorList>
    </citation>
    <scope>NUCLEOTIDE SEQUENCE [LARGE SCALE GENOMIC DNA]</scope>
    <source>
        <strain evidence="8">CGMCC 1.16026</strain>
    </source>
</reference>
<sequence length="167" mass="18093">MALLFRSLRLIALSIWVGGIVFFVAGVTIVAFKSMPDAHTAGIIVRGSLLSLHRIGLIAGGVYLFFTLALLASQRDTHPVRAVELAIVISMIVLTGYSQMSVIPRMDTDRLTLGGDVSKASPDNPAYKHFSRLHGLSEKLEGVVLIEGLVLLILAPVHGRDDFDRFA</sequence>
<comment type="caution">
    <text evidence="7">The sequence shown here is derived from an EMBL/GenBank/DDBJ whole genome shotgun (WGS) entry which is preliminary data.</text>
</comment>
<evidence type="ECO:0000256" key="1">
    <source>
        <dbReference type="ARBA" id="ARBA00004370"/>
    </source>
</evidence>
<evidence type="ECO:0000256" key="2">
    <source>
        <dbReference type="ARBA" id="ARBA00022692"/>
    </source>
</evidence>
<evidence type="ECO:0000256" key="5">
    <source>
        <dbReference type="SAM" id="Phobius"/>
    </source>
</evidence>
<evidence type="ECO:0000256" key="4">
    <source>
        <dbReference type="ARBA" id="ARBA00023136"/>
    </source>
</evidence>
<gene>
    <name evidence="7" type="ORF">ACFQBQ_01900</name>
</gene>
<dbReference type="Proteomes" id="UP001596391">
    <property type="component" value="Unassembled WGS sequence"/>
</dbReference>
<keyword evidence="3 5" id="KW-1133">Transmembrane helix</keyword>
<feature type="transmembrane region" description="Helical" evidence="5">
    <location>
        <begin position="12"/>
        <end position="32"/>
    </location>
</feature>
<dbReference type="InterPro" id="IPR025423">
    <property type="entry name" value="TMEM205-like"/>
</dbReference>
<dbReference type="EMBL" id="JBHSWI010000001">
    <property type="protein sequence ID" value="MFC6644364.1"/>
    <property type="molecule type" value="Genomic_DNA"/>
</dbReference>
<comment type="subcellular location">
    <subcellularLocation>
        <location evidence="1">Membrane</location>
    </subcellularLocation>
</comment>